<dbReference type="AlphaFoldDB" id="A3ZLV4"/>
<gene>
    <name evidence="2" type="ORF">DSM3645_10067</name>
</gene>
<sequence>MVELLVVIAIIGVLIALLLPAVQQAREAARRMSCSNKLKQIGLAIHNYHDTHLAFPPGVSHYAGMSGGKNPIIWSVSILPFLEQDALYQELKTDTSGFTTEVPTGAAGETGARAVNAYLCPSDILGSVNTFRENLGTSNYMACGGSMEYANTGNFTPDANFDTKNYNGVFCHNEGRSFRDMIDGTSNTLMVGERDGGDIANTGSTVVRRAGTWACTDYVNYHDRVFPGASSSYPINATSNSLYPHRSFGSFHPGGAMFVFTDAHVSFLPETIDGAIYSSLATRAGGEVIGEY</sequence>
<feature type="domain" description="DUF1559" evidence="1">
    <location>
        <begin position="23"/>
        <end position="273"/>
    </location>
</feature>
<comment type="caution">
    <text evidence="2">The sequence shown here is derived from an EMBL/GenBank/DDBJ whole genome shotgun (WGS) entry which is preliminary data.</text>
</comment>
<evidence type="ECO:0000313" key="2">
    <source>
        <dbReference type="EMBL" id="EAQ82737.1"/>
    </source>
</evidence>
<dbReference type="HOGENOM" id="CLU_041661_0_0_0"/>
<dbReference type="eggNOG" id="COG4968">
    <property type="taxonomic scope" value="Bacteria"/>
</dbReference>
<dbReference type="Pfam" id="PF07596">
    <property type="entry name" value="SBP_bac_10"/>
    <property type="match status" value="1"/>
</dbReference>
<dbReference type="EMBL" id="AANZ01000001">
    <property type="protein sequence ID" value="EAQ82737.1"/>
    <property type="molecule type" value="Genomic_DNA"/>
</dbReference>
<evidence type="ECO:0000313" key="3">
    <source>
        <dbReference type="Proteomes" id="UP000004358"/>
    </source>
</evidence>
<dbReference type="Proteomes" id="UP000004358">
    <property type="component" value="Unassembled WGS sequence"/>
</dbReference>
<organism evidence="2 3">
    <name type="scientific">Blastopirellula marina DSM 3645</name>
    <dbReference type="NCBI Taxonomy" id="314230"/>
    <lineage>
        <taxon>Bacteria</taxon>
        <taxon>Pseudomonadati</taxon>
        <taxon>Planctomycetota</taxon>
        <taxon>Planctomycetia</taxon>
        <taxon>Pirellulales</taxon>
        <taxon>Pirellulaceae</taxon>
        <taxon>Blastopirellula</taxon>
    </lineage>
</organism>
<name>A3ZLV4_9BACT</name>
<accession>A3ZLV4</accession>
<dbReference type="Gene3D" id="3.30.700.10">
    <property type="entry name" value="Glycoprotein, Type 4 Pilin"/>
    <property type="match status" value="1"/>
</dbReference>
<dbReference type="STRING" id="314230.DSM3645_10067"/>
<dbReference type="NCBIfam" id="TIGR04294">
    <property type="entry name" value="pre_pil_HX9DG"/>
    <property type="match status" value="1"/>
</dbReference>
<dbReference type="PANTHER" id="PTHR30093">
    <property type="entry name" value="GENERAL SECRETION PATHWAY PROTEIN G"/>
    <property type="match status" value="1"/>
</dbReference>
<proteinExistence type="predicted"/>
<dbReference type="InterPro" id="IPR027558">
    <property type="entry name" value="Pre_pil_HX9DG_C"/>
</dbReference>
<evidence type="ECO:0000259" key="1">
    <source>
        <dbReference type="Pfam" id="PF07596"/>
    </source>
</evidence>
<dbReference type="InterPro" id="IPR011453">
    <property type="entry name" value="DUF1559"/>
</dbReference>
<dbReference type="PANTHER" id="PTHR30093:SF2">
    <property type="entry name" value="TYPE II SECRETION SYSTEM PROTEIN H"/>
    <property type="match status" value="1"/>
</dbReference>
<dbReference type="InterPro" id="IPR045584">
    <property type="entry name" value="Pilin-like"/>
</dbReference>
<protein>
    <recommendedName>
        <fullName evidence="1">DUF1559 domain-containing protein</fullName>
    </recommendedName>
</protein>
<dbReference type="SUPFAM" id="SSF54523">
    <property type="entry name" value="Pili subunits"/>
    <property type="match status" value="1"/>
</dbReference>
<reference evidence="2 3" key="1">
    <citation type="submission" date="2006-02" db="EMBL/GenBank/DDBJ databases">
        <authorList>
            <person name="Amann R."/>
            <person name="Ferriera S."/>
            <person name="Johnson J."/>
            <person name="Kravitz S."/>
            <person name="Halpern A."/>
            <person name="Remington K."/>
            <person name="Beeson K."/>
            <person name="Tran B."/>
            <person name="Rogers Y.-H."/>
            <person name="Friedman R."/>
            <person name="Venter J.C."/>
        </authorList>
    </citation>
    <scope>NUCLEOTIDE SEQUENCE [LARGE SCALE GENOMIC DNA]</scope>
    <source>
        <strain evidence="2 3">DSM 3645</strain>
    </source>
</reference>